<comment type="subcellular location">
    <subcellularLocation>
        <location evidence="1">Cell membrane</location>
        <topology evidence="1">Multi-pass membrane protein</topology>
    </subcellularLocation>
</comment>
<sequence>MRQLLRTPAGLAGTTLVTFMVVLAVIGPPIWGAEAERIDPAAILQGVSDAHPLGTDNLGRDILARVLVAGRLSLFLALLTTLIGAAVGIVLGALP</sequence>
<feature type="transmembrane region" description="Helical" evidence="3">
    <location>
        <begin position="12"/>
        <end position="31"/>
    </location>
</feature>
<comment type="caution">
    <text evidence="4">The sequence shown here is derived from an EMBL/GenBank/DDBJ whole genome shotgun (WGS) entry which is preliminary data.</text>
</comment>
<keyword evidence="2" id="KW-0813">Transport</keyword>
<dbReference type="Proteomes" id="UP001597024">
    <property type="component" value="Unassembled WGS sequence"/>
</dbReference>
<name>A0ABW3DWU0_9ACTN</name>
<dbReference type="GO" id="GO:0005524">
    <property type="term" value="F:ATP binding"/>
    <property type="evidence" value="ECO:0007669"/>
    <property type="project" value="UniProtKB-KW"/>
</dbReference>
<dbReference type="PANTHER" id="PTHR43386">
    <property type="entry name" value="OLIGOPEPTIDE TRANSPORT SYSTEM PERMEASE PROTEIN APPC"/>
    <property type="match status" value="1"/>
</dbReference>
<keyword evidence="3" id="KW-0812">Transmembrane</keyword>
<protein>
    <submittedName>
        <fullName evidence="4">Peptide ABC transporter ATP-binding protein</fullName>
    </submittedName>
</protein>
<keyword evidence="3" id="KW-0472">Membrane</keyword>
<evidence type="ECO:0000313" key="4">
    <source>
        <dbReference type="EMBL" id="MFD0888259.1"/>
    </source>
</evidence>
<keyword evidence="4" id="KW-0547">Nucleotide-binding</keyword>
<gene>
    <name evidence="4" type="ORF">ACFQ08_27280</name>
</gene>
<evidence type="ECO:0000313" key="5">
    <source>
        <dbReference type="Proteomes" id="UP001597024"/>
    </source>
</evidence>
<evidence type="ECO:0000256" key="2">
    <source>
        <dbReference type="ARBA" id="ARBA00022448"/>
    </source>
</evidence>
<dbReference type="EMBL" id="JBHTHX010001252">
    <property type="protein sequence ID" value="MFD0888259.1"/>
    <property type="molecule type" value="Genomic_DNA"/>
</dbReference>
<feature type="transmembrane region" description="Helical" evidence="3">
    <location>
        <begin position="72"/>
        <end position="94"/>
    </location>
</feature>
<accession>A0ABW3DWU0</accession>
<keyword evidence="4" id="KW-0067">ATP-binding</keyword>
<keyword evidence="3" id="KW-1133">Transmembrane helix</keyword>
<organism evidence="4 5">
    <name type="scientific">Streptosporangium algeriense</name>
    <dbReference type="NCBI Taxonomy" id="1682748"/>
    <lineage>
        <taxon>Bacteria</taxon>
        <taxon>Bacillati</taxon>
        <taxon>Actinomycetota</taxon>
        <taxon>Actinomycetes</taxon>
        <taxon>Streptosporangiales</taxon>
        <taxon>Streptosporangiaceae</taxon>
        <taxon>Streptosporangium</taxon>
    </lineage>
</organism>
<dbReference type="InterPro" id="IPR050366">
    <property type="entry name" value="BP-dependent_transpt_permease"/>
</dbReference>
<proteinExistence type="predicted"/>
<dbReference type="PANTHER" id="PTHR43386:SF1">
    <property type="entry name" value="D,D-DIPEPTIDE TRANSPORT SYSTEM PERMEASE PROTEIN DDPC-RELATED"/>
    <property type="match status" value="1"/>
</dbReference>
<evidence type="ECO:0000256" key="3">
    <source>
        <dbReference type="SAM" id="Phobius"/>
    </source>
</evidence>
<evidence type="ECO:0000256" key="1">
    <source>
        <dbReference type="ARBA" id="ARBA00004651"/>
    </source>
</evidence>
<keyword evidence="5" id="KW-1185">Reference proteome</keyword>
<feature type="non-terminal residue" evidence="4">
    <location>
        <position position="95"/>
    </location>
</feature>
<reference evidence="5" key="1">
    <citation type="journal article" date="2019" name="Int. J. Syst. Evol. Microbiol.">
        <title>The Global Catalogue of Microorganisms (GCM) 10K type strain sequencing project: providing services to taxonomists for standard genome sequencing and annotation.</title>
        <authorList>
            <consortium name="The Broad Institute Genomics Platform"/>
            <consortium name="The Broad Institute Genome Sequencing Center for Infectious Disease"/>
            <person name="Wu L."/>
            <person name="Ma J."/>
        </authorList>
    </citation>
    <scope>NUCLEOTIDE SEQUENCE [LARGE SCALE GENOMIC DNA]</scope>
    <source>
        <strain evidence="5">CCUG 62974</strain>
    </source>
</reference>